<sequence>MVTYASYEYYTKYAGKTKKIPEEDFEYWSNRASSEIRHLTFGRIDLLSDIPYCVQMCCCEVANKLYQHESTKDESGKILQSYSNDGESGTYLVSELTESALEKEIYKIIYRHLSLTGLMYAGV</sequence>
<protein>
    <submittedName>
        <fullName evidence="1">Uncharacterized protein</fullName>
    </submittedName>
</protein>
<reference evidence="1 2" key="1">
    <citation type="submission" date="2021-10" db="EMBL/GenBank/DDBJ databases">
        <title>Collection of gut derived symbiotic bacterial strains cultured from healthy donors.</title>
        <authorList>
            <person name="Lin H."/>
            <person name="Littmann E."/>
            <person name="Kohout C."/>
            <person name="Pamer E.G."/>
        </authorList>
    </citation>
    <scope>NUCLEOTIDE SEQUENCE [LARGE SCALE GENOMIC DNA]</scope>
    <source>
        <strain evidence="1 2">DFI.1.165</strain>
    </source>
</reference>
<keyword evidence="2" id="KW-1185">Reference proteome</keyword>
<comment type="caution">
    <text evidence="1">The sequence shown here is derived from an EMBL/GenBank/DDBJ whole genome shotgun (WGS) entry which is preliminary data.</text>
</comment>
<proteinExistence type="predicted"/>
<dbReference type="InterPro" id="IPR013514">
    <property type="entry name" value="DUF3199_YqbG"/>
</dbReference>
<accession>A0ABS8DH24</accession>
<dbReference type="CDD" id="cd08053">
    <property type="entry name" value="Yqbg"/>
    <property type="match status" value="1"/>
</dbReference>
<dbReference type="EMBL" id="JAJCIS010000005">
    <property type="protein sequence ID" value="MCB7387720.1"/>
    <property type="molecule type" value="Genomic_DNA"/>
</dbReference>
<gene>
    <name evidence="1" type="ORF">LIZ65_10520</name>
</gene>
<evidence type="ECO:0000313" key="2">
    <source>
        <dbReference type="Proteomes" id="UP001299546"/>
    </source>
</evidence>
<evidence type="ECO:0000313" key="1">
    <source>
        <dbReference type="EMBL" id="MCB7387720.1"/>
    </source>
</evidence>
<name>A0ABS8DH24_9FIRM</name>
<dbReference type="Proteomes" id="UP001299546">
    <property type="component" value="Unassembled WGS sequence"/>
</dbReference>
<dbReference type="RefSeq" id="WP_066737088.1">
    <property type="nucleotide sequence ID" value="NZ_JAJCIQ010000006.1"/>
</dbReference>
<organism evidence="1 2">
    <name type="scientific">Bariatricus massiliensis</name>
    <dbReference type="NCBI Taxonomy" id="1745713"/>
    <lineage>
        <taxon>Bacteria</taxon>
        <taxon>Bacillati</taxon>
        <taxon>Bacillota</taxon>
        <taxon>Clostridia</taxon>
        <taxon>Lachnospirales</taxon>
        <taxon>Lachnospiraceae</taxon>
        <taxon>Bariatricus</taxon>
    </lineage>
</organism>